<keyword evidence="5" id="KW-0949">S-adenosyl-L-methionine</keyword>
<dbReference type="Proteomes" id="UP000243459">
    <property type="component" value="Chromosome 1"/>
</dbReference>
<feature type="region of interest" description="Disordered" evidence="11">
    <location>
        <begin position="341"/>
        <end position="361"/>
    </location>
</feature>
<dbReference type="EMBL" id="CM007381">
    <property type="protein sequence ID" value="ONK81864.1"/>
    <property type="molecule type" value="Genomic_DNA"/>
</dbReference>
<protein>
    <recommendedName>
        <fullName evidence="2">[histone H3]-lysine(4) N-trimethyltransferase</fullName>
        <ecNumber evidence="2">2.1.1.354</ecNumber>
    </recommendedName>
</protein>
<evidence type="ECO:0000256" key="9">
    <source>
        <dbReference type="ARBA" id="ARBA00047583"/>
    </source>
</evidence>
<evidence type="ECO:0000256" key="11">
    <source>
        <dbReference type="SAM" id="MobiDB-lite"/>
    </source>
</evidence>
<dbReference type="GO" id="GO:0140999">
    <property type="term" value="F:histone H3K4 trimethyltransferase activity"/>
    <property type="evidence" value="ECO:0007669"/>
    <property type="project" value="UniProtKB-EC"/>
</dbReference>
<dbReference type="InterPro" id="IPR046341">
    <property type="entry name" value="SET_dom_sf"/>
</dbReference>
<dbReference type="PROSITE" id="PS50868">
    <property type="entry name" value="POST_SET"/>
    <property type="match status" value="1"/>
</dbReference>
<feature type="domain" description="SET" evidence="12">
    <location>
        <begin position="445"/>
        <end position="562"/>
    </location>
</feature>
<evidence type="ECO:0000313" key="14">
    <source>
        <dbReference type="EMBL" id="ONK81864.1"/>
    </source>
</evidence>
<dbReference type="InterPro" id="IPR044570">
    <property type="entry name" value="Set1-like"/>
</dbReference>
<dbReference type="PROSITE" id="PS50280">
    <property type="entry name" value="SET"/>
    <property type="match status" value="1"/>
</dbReference>
<dbReference type="Gene3D" id="2.170.270.10">
    <property type="entry name" value="SET domain"/>
    <property type="match status" value="1"/>
</dbReference>
<sequence length="584" mass="65981">MSRGGMAQFRSCNRCFNENNDPFYISNPLEKDGSYIELAGSYKVMANTGILAGQSSGLGRHTQTSSVREWLYINEHGQLCGLYSREQLCSGLGLPENLPVYRIINEDIFGPIPVKYIWYTTENARLTGNFSTMVPSGTNNVTASFSGSSKQEWALYSRHSQPQPHAFYAGQSSEWQKENKELYNIVTSNLPVSNKEKCWMFEDEEGAKYGSHSVTELLYCHQSIYLQDSLMVSEQVDVPLDFDSVVSLQEQNFRDIMESQPNRTFLKDLPPGFTNMDDLQVVCGPEPSDSDMEFPPGFEPVLGAPDISSCSGSISQVSNLSGVPANISKHPYKISVDKNYKQNNRRRRKVNPPKQSVPCPNSDGCARISISGWDWRSWSRNAGPSDRAHVRGTRSNHLQIKSSKDNAEFLNINGSSARANRVKLRNLVAAAKGAEIPKVSQARKKRLCFRRSEIHDWGLVTLEPIEAEDFVIEYVGEVVRRQVSDLRERQYEKMGIGSSYLFRLDNGYVIDATKRGGMARFINHSCEPNCYAKVITVEGQKKIFIYAKRYIHAGQELTYNYKFPLEEQKIPCNCRSKRCRGSMN</sequence>
<evidence type="ECO:0000256" key="6">
    <source>
        <dbReference type="ARBA" id="ARBA00022853"/>
    </source>
</evidence>
<comment type="catalytic activity">
    <reaction evidence="9">
        <text>N(6)-methyl-L-lysyl(4)-[histone H3] + S-adenosyl-L-methionine = N(6),N(6)-dimethyl-L-lysyl(4)-[histone H3] + S-adenosyl-L-homocysteine + H(+)</text>
        <dbReference type="Rhea" id="RHEA:60268"/>
        <dbReference type="Rhea" id="RHEA-COMP:15540"/>
        <dbReference type="Rhea" id="RHEA-COMP:15543"/>
        <dbReference type="ChEBI" id="CHEBI:15378"/>
        <dbReference type="ChEBI" id="CHEBI:57856"/>
        <dbReference type="ChEBI" id="CHEBI:59789"/>
        <dbReference type="ChEBI" id="CHEBI:61929"/>
        <dbReference type="ChEBI" id="CHEBI:61976"/>
    </reaction>
</comment>
<dbReference type="AlphaFoldDB" id="A0A5P1FV32"/>
<evidence type="ECO:0000256" key="8">
    <source>
        <dbReference type="ARBA" id="ARBA00047571"/>
    </source>
</evidence>
<comment type="catalytic activity">
    <reaction evidence="10">
        <text>N(6),N(6)-dimethyl-L-lysyl(4)-[histone H3] + S-adenosyl-L-methionine = N(6),N(6),N(6)-trimethyl-L-lysyl(4)-[histone H3] + S-adenosyl-L-homocysteine + H(+)</text>
        <dbReference type="Rhea" id="RHEA:60272"/>
        <dbReference type="Rhea" id="RHEA-COMP:15537"/>
        <dbReference type="Rhea" id="RHEA-COMP:15540"/>
        <dbReference type="ChEBI" id="CHEBI:15378"/>
        <dbReference type="ChEBI" id="CHEBI:57856"/>
        <dbReference type="ChEBI" id="CHEBI:59789"/>
        <dbReference type="ChEBI" id="CHEBI:61961"/>
        <dbReference type="ChEBI" id="CHEBI:61976"/>
    </reaction>
</comment>
<dbReference type="GO" id="GO:0032259">
    <property type="term" value="P:methylation"/>
    <property type="evidence" value="ECO:0007669"/>
    <property type="project" value="UniProtKB-KW"/>
</dbReference>
<keyword evidence="4" id="KW-0808">Transferase</keyword>
<evidence type="ECO:0000256" key="4">
    <source>
        <dbReference type="ARBA" id="ARBA00022679"/>
    </source>
</evidence>
<dbReference type="Gramene" id="ONK81864">
    <property type="protein sequence ID" value="ONK81864"/>
    <property type="gene ID" value="A4U43_C01F33650"/>
</dbReference>
<evidence type="ECO:0000313" key="15">
    <source>
        <dbReference type="Proteomes" id="UP000243459"/>
    </source>
</evidence>
<evidence type="ECO:0000256" key="2">
    <source>
        <dbReference type="ARBA" id="ARBA00012182"/>
    </source>
</evidence>
<dbReference type="InterPro" id="IPR001214">
    <property type="entry name" value="SET_dom"/>
</dbReference>
<dbReference type="EC" id="2.1.1.354" evidence="2"/>
<gene>
    <name evidence="14" type="ORF">A4U43_C01F33650</name>
</gene>
<dbReference type="SMART" id="SM00317">
    <property type="entry name" value="SET"/>
    <property type="match status" value="1"/>
</dbReference>
<dbReference type="Pfam" id="PF00856">
    <property type="entry name" value="SET"/>
    <property type="match status" value="1"/>
</dbReference>
<dbReference type="SUPFAM" id="SSF82199">
    <property type="entry name" value="SET domain"/>
    <property type="match status" value="1"/>
</dbReference>
<dbReference type="InterPro" id="IPR035445">
    <property type="entry name" value="GYF-like_dom_sf"/>
</dbReference>
<comment type="subcellular location">
    <subcellularLocation>
        <location evidence="1">Nucleus</location>
    </subcellularLocation>
</comment>
<evidence type="ECO:0000256" key="10">
    <source>
        <dbReference type="ARBA" id="ARBA00049129"/>
    </source>
</evidence>
<keyword evidence="15" id="KW-1185">Reference proteome</keyword>
<evidence type="ECO:0000256" key="3">
    <source>
        <dbReference type="ARBA" id="ARBA00022603"/>
    </source>
</evidence>
<evidence type="ECO:0000256" key="5">
    <source>
        <dbReference type="ARBA" id="ARBA00022691"/>
    </source>
</evidence>
<comment type="catalytic activity">
    <reaction evidence="8">
        <text>L-lysyl(4)-[histone H3] + 3 S-adenosyl-L-methionine = N(6),N(6),N(6)-trimethyl-L-lysyl(4)-[histone H3] + 3 S-adenosyl-L-homocysteine + 3 H(+)</text>
        <dbReference type="Rhea" id="RHEA:60260"/>
        <dbReference type="Rhea" id="RHEA-COMP:15537"/>
        <dbReference type="Rhea" id="RHEA-COMP:15547"/>
        <dbReference type="ChEBI" id="CHEBI:15378"/>
        <dbReference type="ChEBI" id="CHEBI:29969"/>
        <dbReference type="ChEBI" id="CHEBI:57856"/>
        <dbReference type="ChEBI" id="CHEBI:59789"/>
        <dbReference type="ChEBI" id="CHEBI:61961"/>
        <dbReference type="EC" id="2.1.1.354"/>
    </reaction>
</comment>
<evidence type="ECO:0000256" key="7">
    <source>
        <dbReference type="ARBA" id="ARBA00023242"/>
    </source>
</evidence>
<dbReference type="GO" id="GO:0048188">
    <property type="term" value="C:Set1C/COMPASS complex"/>
    <property type="evidence" value="ECO:0007669"/>
    <property type="project" value="TreeGrafter"/>
</dbReference>
<dbReference type="PANTHER" id="PTHR45814">
    <property type="entry name" value="HISTONE-LYSINE N-METHYLTRANSFERASE SETD1"/>
    <property type="match status" value="1"/>
</dbReference>
<organism evidence="14 15">
    <name type="scientific">Asparagus officinalis</name>
    <name type="common">Garden asparagus</name>
    <dbReference type="NCBI Taxonomy" id="4686"/>
    <lineage>
        <taxon>Eukaryota</taxon>
        <taxon>Viridiplantae</taxon>
        <taxon>Streptophyta</taxon>
        <taxon>Embryophyta</taxon>
        <taxon>Tracheophyta</taxon>
        <taxon>Spermatophyta</taxon>
        <taxon>Magnoliopsida</taxon>
        <taxon>Liliopsida</taxon>
        <taxon>Asparagales</taxon>
        <taxon>Asparagaceae</taxon>
        <taxon>Asparagoideae</taxon>
        <taxon>Asparagus</taxon>
    </lineage>
</organism>
<dbReference type="InterPro" id="IPR003616">
    <property type="entry name" value="Post-SET_dom"/>
</dbReference>
<keyword evidence="3" id="KW-0489">Methyltransferase</keyword>
<proteinExistence type="predicted"/>
<dbReference type="PANTHER" id="PTHR45814:SF2">
    <property type="entry name" value="HISTONE-LYSINE N-METHYLTRANSFERASE SETD1"/>
    <property type="match status" value="1"/>
</dbReference>
<keyword evidence="7" id="KW-0539">Nucleus</keyword>
<reference evidence="15" key="1">
    <citation type="journal article" date="2017" name="Nat. Commun.">
        <title>The asparagus genome sheds light on the origin and evolution of a young Y chromosome.</title>
        <authorList>
            <person name="Harkess A."/>
            <person name="Zhou J."/>
            <person name="Xu C."/>
            <person name="Bowers J.E."/>
            <person name="Van der Hulst R."/>
            <person name="Ayyampalayam S."/>
            <person name="Mercati F."/>
            <person name="Riccardi P."/>
            <person name="McKain M.R."/>
            <person name="Kakrana A."/>
            <person name="Tang H."/>
            <person name="Ray J."/>
            <person name="Groenendijk J."/>
            <person name="Arikit S."/>
            <person name="Mathioni S.M."/>
            <person name="Nakano M."/>
            <person name="Shan H."/>
            <person name="Telgmann-Rauber A."/>
            <person name="Kanno A."/>
            <person name="Yue Z."/>
            <person name="Chen H."/>
            <person name="Li W."/>
            <person name="Chen Y."/>
            <person name="Xu X."/>
            <person name="Zhang Y."/>
            <person name="Luo S."/>
            <person name="Chen H."/>
            <person name="Gao J."/>
            <person name="Mao Z."/>
            <person name="Pires J.C."/>
            <person name="Luo M."/>
            <person name="Kudrna D."/>
            <person name="Wing R.A."/>
            <person name="Meyers B.C."/>
            <person name="Yi K."/>
            <person name="Kong H."/>
            <person name="Lavrijsen P."/>
            <person name="Sunseri F."/>
            <person name="Falavigna A."/>
            <person name="Ye Y."/>
            <person name="Leebens-Mack J.H."/>
            <person name="Chen G."/>
        </authorList>
    </citation>
    <scope>NUCLEOTIDE SEQUENCE [LARGE SCALE GENOMIC DNA]</scope>
    <source>
        <strain evidence="15">cv. DH0086</strain>
    </source>
</reference>
<dbReference type="Gene3D" id="3.30.1490.40">
    <property type="match status" value="1"/>
</dbReference>
<name>A0A5P1FV32_ASPOF</name>
<keyword evidence="6" id="KW-0156">Chromatin regulator</keyword>
<accession>A0A5P1FV32</accession>
<feature type="domain" description="Post-SET" evidence="13">
    <location>
        <begin position="568"/>
        <end position="584"/>
    </location>
</feature>
<evidence type="ECO:0000259" key="12">
    <source>
        <dbReference type="PROSITE" id="PS50280"/>
    </source>
</evidence>
<evidence type="ECO:0000259" key="13">
    <source>
        <dbReference type="PROSITE" id="PS50868"/>
    </source>
</evidence>
<evidence type="ECO:0000256" key="1">
    <source>
        <dbReference type="ARBA" id="ARBA00004123"/>
    </source>
</evidence>